<proteinExistence type="predicted"/>
<gene>
    <name evidence="5" type="ORF">SAMN03080606_03029</name>
</gene>
<accession>A0A1G5JSQ6</accession>
<keyword evidence="3" id="KW-0804">Transcription</keyword>
<evidence type="ECO:0000259" key="4">
    <source>
        <dbReference type="PROSITE" id="PS01124"/>
    </source>
</evidence>
<dbReference type="AlphaFoldDB" id="A0A1G5JSQ6"/>
<dbReference type="SMART" id="SM00342">
    <property type="entry name" value="HTH_ARAC"/>
    <property type="match status" value="1"/>
</dbReference>
<dbReference type="Proteomes" id="UP000198636">
    <property type="component" value="Unassembled WGS sequence"/>
</dbReference>
<dbReference type="InterPro" id="IPR018060">
    <property type="entry name" value="HTH_AraC"/>
</dbReference>
<dbReference type="PANTHER" id="PTHR43280">
    <property type="entry name" value="ARAC-FAMILY TRANSCRIPTIONAL REGULATOR"/>
    <property type="match status" value="1"/>
</dbReference>
<dbReference type="PRINTS" id="PR00032">
    <property type="entry name" value="HTHARAC"/>
</dbReference>
<keyword evidence="1" id="KW-0805">Transcription regulation</keyword>
<dbReference type="InterPro" id="IPR009057">
    <property type="entry name" value="Homeodomain-like_sf"/>
</dbReference>
<dbReference type="SUPFAM" id="SSF46689">
    <property type="entry name" value="Homeodomain-like"/>
    <property type="match status" value="2"/>
</dbReference>
<dbReference type="InterPro" id="IPR020449">
    <property type="entry name" value="Tscrpt_reg_AraC-type_HTH"/>
</dbReference>
<dbReference type="OrthoDB" id="324626at2"/>
<feature type="domain" description="HTH araC/xylS-type" evidence="4">
    <location>
        <begin position="195"/>
        <end position="293"/>
    </location>
</feature>
<reference evidence="5 6" key="1">
    <citation type="submission" date="2016-10" db="EMBL/GenBank/DDBJ databases">
        <authorList>
            <person name="de Groot N.N."/>
        </authorList>
    </citation>
    <scope>NUCLEOTIDE SEQUENCE [LARGE SCALE GENOMIC DNA]</scope>
    <source>
        <strain evidence="5 6">DSM 18978</strain>
    </source>
</reference>
<evidence type="ECO:0000313" key="5">
    <source>
        <dbReference type="EMBL" id="SCY91367.1"/>
    </source>
</evidence>
<dbReference type="Gene3D" id="1.10.10.60">
    <property type="entry name" value="Homeodomain-like"/>
    <property type="match status" value="2"/>
</dbReference>
<evidence type="ECO:0000313" key="6">
    <source>
        <dbReference type="Proteomes" id="UP000198636"/>
    </source>
</evidence>
<evidence type="ECO:0000256" key="2">
    <source>
        <dbReference type="ARBA" id="ARBA00023125"/>
    </source>
</evidence>
<dbReference type="EMBL" id="FMUS01000021">
    <property type="protein sequence ID" value="SCY91367.1"/>
    <property type="molecule type" value="Genomic_DNA"/>
</dbReference>
<sequence length="297" mass="34596">MGIDKVKILGEGPYPLPMDDFQKKINLSMDTDICIIIPKVGIDFPDNAQQHVHDSFEFFIPSSTMPYLSLEKQCYIGEKGKIWTVNSGQYHGPHKPMLNKHFISINIDTDFLNEIAYSVYGKANVYFKQGNYSFDNRLRELISLFTEECSSFQHGRQLVLKSISTQIAVYLLRQIDNNMPFLLSSSYNTSKANIDKSIEYLRDQYDEEYSLEEVAKIAHLSPYYFIKTFKSYTGKTPYEYLLCLRVNKAKELLTSRDFNITEVSYKCGFNNLSNFITFFKRKVGVTPYQYRKIMLNR</sequence>
<protein>
    <submittedName>
        <fullName evidence="5">Helix-turn-helix domain-containing protein</fullName>
    </submittedName>
</protein>
<dbReference type="GO" id="GO:0003700">
    <property type="term" value="F:DNA-binding transcription factor activity"/>
    <property type="evidence" value="ECO:0007669"/>
    <property type="project" value="InterPro"/>
</dbReference>
<dbReference type="RefSeq" id="WP_091545283.1">
    <property type="nucleotide sequence ID" value="NZ_FMUS01000021.1"/>
</dbReference>
<evidence type="ECO:0000256" key="3">
    <source>
        <dbReference type="ARBA" id="ARBA00023163"/>
    </source>
</evidence>
<dbReference type="GO" id="GO:0043565">
    <property type="term" value="F:sequence-specific DNA binding"/>
    <property type="evidence" value="ECO:0007669"/>
    <property type="project" value="InterPro"/>
</dbReference>
<dbReference type="Pfam" id="PF12833">
    <property type="entry name" value="HTH_18"/>
    <property type="match status" value="1"/>
</dbReference>
<dbReference type="PANTHER" id="PTHR43280:SF28">
    <property type="entry name" value="HTH-TYPE TRANSCRIPTIONAL ACTIVATOR RHAS"/>
    <property type="match status" value="1"/>
</dbReference>
<name>A0A1G5JSQ6_9FIRM</name>
<keyword evidence="6" id="KW-1185">Reference proteome</keyword>
<dbReference type="PROSITE" id="PS00041">
    <property type="entry name" value="HTH_ARAC_FAMILY_1"/>
    <property type="match status" value="1"/>
</dbReference>
<keyword evidence="2" id="KW-0238">DNA-binding</keyword>
<dbReference type="PROSITE" id="PS01124">
    <property type="entry name" value="HTH_ARAC_FAMILY_2"/>
    <property type="match status" value="1"/>
</dbReference>
<dbReference type="STRING" id="1120976.SAMN03080606_03029"/>
<organism evidence="5 6">
    <name type="scientific">Alkaliphilus peptidifermentans DSM 18978</name>
    <dbReference type="NCBI Taxonomy" id="1120976"/>
    <lineage>
        <taxon>Bacteria</taxon>
        <taxon>Bacillati</taxon>
        <taxon>Bacillota</taxon>
        <taxon>Clostridia</taxon>
        <taxon>Peptostreptococcales</taxon>
        <taxon>Natronincolaceae</taxon>
        <taxon>Alkaliphilus</taxon>
    </lineage>
</organism>
<dbReference type="InterPro" id="IPR018062">
    <property type="entry name" value="HTH_AraC-typ_CS"/>
</dbReference>
<evidence type="ECO:0000256" key="1">
    <source>
        <dbReference type="ARBA" id="ARBA00023015"/>
    </source>
</evidence>